<evidence type="ECO:0000313" key="1">
    <source>
        <dbReference type="EMBL" id="UZF90046.1"/>
    </source>
</evidence>
<sequence length="458" mass="50553">MKSCAGSLTWWSPPSQPSAKLLIISTVIASHRPATADTCADCRINAVRRKLRRRTRRTRMRRFEIAGAVLNEDDLALSAAIAAAYRDRIRPICLCRQPGIPMYVAAMGEQHVIKRMPLSGGQHDPDCDSYEPPVDLSGLGALMGSAIRLDPESGMAALRLEFSLTRTGSRAAPTPGVSESTSVKSEARRLSLRALLHLLWNEAGLTKWTSAWTGKRHWWNIRWHLIEAAKTMLVKGAPLSEVLLVPEPFRAENKDAIEQRRATALSVIRPQQTGPRKLMVLVGEVKEFQAARGGHRLVVKHLPGFPLLLDDRAWVRVQARFKAELALWAANDASHLIAVATFGLSAAGLAIVEEIALIVVAENWIPYESAQELRLVEALAKTREQSIKGLRFASPADQPIVAALLLQHRPRPLALFVVPASADDAYQDALDEMIASRPEMDSWIWHAGRGEMPALPVR</sequence>
<dbReference type="AlphaFoldDB" id="A0A9E8A1Z1"/>
<gene>
    <name evidence="1" type="ORF">NWE54_27555</name>
</gene>
<name>A0A9E8A1Z1_9HYPH</name>
<protein>
    <submittedName>
        <fullName evidence="1">DUF1173 domain-containing protein</fullName>
    </submittedName>
</protein>
<dbReference type="Pfam" id="PF06666">
    <property type="entry name" value="DUF1173"/>
    <property type="match status" value="1"/>
</dbReference>
<accession>A0A9E8A1Z1</accession>
<proteinExistence type="predicted"/>
<dbReference type="EMBL" id="CP102775">
    <property type="protein sequence ID" value="UZF90046.1"/>
    <property type="molecule type" value="Genomic_DNA"/>
</dbReference>
<keyword evidence="1" id="KW-0614">Plasmid</keyword>
<reference evidence="1" key="1">
    <citation type="submission" date="2022-08" db="EMBL/GenBank/DDBJ databases">
        <title>Complete Genome Sequences of 2 Bosea sp. soil isolates.</title>
        <authorList>
            <person name="Alvarez Arevalo M."/>
            <person name="Sterndorff E.B."/>
            <person name="Faurdal D."/>
            <person name="Joergensen T.S."/>
            <person name="Weber T."/>
        </authorList>
    </citation>
    <scope>NUCLEOTIDE SEQUENCE</scope>
    <source>
        <strain evidence="1">NBC_00436</strain>
        <plasmid evidence="1">pNBC436</plasmid>
    </source>
</reference>
<dbReference type="InterPro" id="IPR009553">
    <property type="entry name" value="DUF1173"/>
</dbReference>
<organism evidence="1">
    <name type="scientific">Bosea sp. NBC_00436</name>
    <dbReference type="NCBI Taxonomy" id="2969620"/>
    <lineage>
        <taxon>Bacteria</taxon>
        <taxon>Pseudomonadati</taxon>
        <taxon>Pseudomonadota</taxon>
        <taxon>Alphaproteobacteria</taxon>
        <taxon>Hyphomicrobiales</taxon>
        <taxon>Boseaceae</taxon>
        <taxon>Bosea</taxon>
    </lineage>
</organism>
<geneLocation type="plasmid" evidence="1">
    <name>pNBC436</name>
</geneLocation>